<protein>
    <submittedName>
        <fullName evidence="2">Uncharacterized protein</fullName>
    </submittedName>
</protein>
<keyword evidence="3" id="KW-1185">Reference proteome</keyword>
<proteinExistence type="predicted"/>
<gene>
    <name evidence="2" type="ORF">DL762_002025</name>
</gene>
<feature type="region of interest" description="Disordered" evidence="1">
    <location>
        <begin position="185"/>
        <end position="211"/>
    </location>
</feature>
<dbReference type="Proteomes" id="UP000294003">
    <property type="component" value="Unassembled WGS sequence"/>
</dbReference>
<sequence>MTGSGTRRASPIYAVGDGRLTPEMGEATQTEMVMLVLTMRNSRRDQPSSSTTLLNNAEDRILPLLICRGIFKGVSMEILHGPAHRGFRPFALLPATQPVIVAPPFAMRMIAKPIAFPLIDVSTTILLTIRIVTTMELLAASNRQMQAMERVIAQQGRAQRLKAPATPAAKLSVLVVGSLCASRTDRRQEHGDKSNDHADNADIGPEVGPAD</sequence>
<dbReference type="EMBL" id="QJNS01000037">
    <property type="protein sequence ID" value="RYO91696.1"/>
    <property type="molecule type" value="Genomic_DNA"/>
</dbReference>
<name>A0ABY0HF29_9PEZI</name>
<feature type="compositionally biased region" description="Basic and acidic residues" evidence="1">
    <location>
        <begin position="185"/>
        <end position="200"/>
    </location>
</feature>
<comment type="caution">
    <text evidence="2">The sequence shown here is derived from an EMBL/GenBank/DDBJ whole genome shotgun (WGS) entry which is preliminary data.</text>
</comment>
<evidence type="ECO:0000256" key="1">
    <source>
        <dbReference type="SAM" id="MobiDB-lite"/>
    </source>
</evidence>
<accession>A0ABY0HF29</accession>
<evidence type="ECO:0000313" key="3">
    <source>
        <dbReference type="Proteomes" id="UP000294003"/>
    </source>
</evidence>
<organism evidence="2 3">
    <name type="scientific">Monosporascus cannonballus</name>
    <dbReference type="NCBI Taxonomy" id="155416"/>
    <lineage>
        <taxon>Eukaryota</taxon>
        <taxon>Fungi</taxon>
        <taxon>Dikarya</taxon>
        <taxon>Ascomycota</taxon>
        <taxon>Pezizomycotina</taxon>
        <taxon>Sordariomycetes</taxon>
        <taxon>Xylariomycetidae</taxon>
        <taxon>Xylariales</taxon>
        <taxon>Xylariales incertae sedis</taxon>
        <taxon>Monosporascus</taxon>
    </lineage>
</organism>
<reference evidence="2 3" key="1">
    <citation type="submission" date="2018-06" db="EMBL/GenBank/DDBJ databases">
        <title>Complete Genomes of Monosporascus.</title>
        <authorList>
            <person name="Robinson A.J."/>
            <person name="Natvig D.O."/>
        </authorList>
    </citation>
    <scope>NUCLEOTIDE SEQUENCE [LARGE SCALE GENOMIC DNA]</scope>
    <source>
        <strain evidence="2 3">CBS 609.92</strain>
    </source>
</reference>
<evidence type="ECO:0000313" key="2">
    <source>
        <dbReference type="EMBL" id="RYO91696.1"/>
    </source>
</evidence>